<accession>A0A410JTM5</accession>
<organism evidence="9 10">
    <name type="scientific">Ornithobacterium rhinotracheale</name>
    <dbReference type="NCBI Taxonomy" id="28251"/>
    <lineage>
        <taxon>Bacteria</taxon>
        <taxon>Pseudomonadati</taxon>
        <taxon>Bacteroidota</taxon>
        <taxon>Flavobacteriia</taxon>
        <taxon>Flavobacteriales</taxon>
        <taxon>Weeksellaceae</taxon>
        <taxon>Ornithobacterium</taxon>
    </lineage>
</organism>
<keyword evidence="5" id="KW-0406">Ion transport</keyword>
<dbReference type="EMBL" id="CP035107">
    <property type="protein sequence ID" value="QAR31359.1"/>
    <property type="molecule type" value="Genomic_DNA"/>
</dbReference>
<name>A0A410JTM5_ORNRH</name>
<dbReference type="RefSeq" id="WP_128501793.1">
    <property type="nucleotide sequence ID" value="NZ_CP035107.1"/>
</dbReference>
<dbReference type="Pfam" id="PF02823">
    <property type="entry name" value="ATP-synt_DE_N"/>
    <property type="match status" value="1"/>
</dbReference>
<evidence type="ECO:0000256" key="1">
    <source>
        <dbReference type="ARBA" id="ARBA00003543"/>
    </source>
</evidence>
<keyword evidence="4" id="KW-0813">Transport</keyword>
<sequence length="92" mass="10061">MGLKLEIITPEYVLYRGEVESVTVPGKGGQFQMLNNHAPIVATLEKGEIIIGASKDAEVKHQKVENKGKDLVIRVEGGTIELNNNHLIILAE</sequence>
<comment type="subcellular location">
    <subcellularLocation>
        <location evidence="2">Endomembrane system</location>
        <topology evidence="2">Peripheral membrane protein</topology>
    </subcellularLocation>
</comment>
<dbReference type="AlphaFoldDB" id="A0A410JTM5"/>
<evidence type="ECO:0000259" key="8">
    <source>
        <dbReference type="Pfam" id="PF02823"/>
    </source>
</evidence>
<dbReference type="OrthoDB" id="5294255at2"/>
<reference evidence="9 10" key="1">
    <citation type="submission" date="2019-01" db="EMBL/GenBank/DDBJ databases">
        <title>Whole Genome of Ornithobacterium rhinotracheale FARPER-174b.</title>
        <authorList>
            <person name="Tataje-Lavanda L.A."/>
            <person name="Montalvan A."/>
            <person name="Montesinos R."/>
            <person name="Zimic M."/>
            <person name="Fernandez-Sanchez M."/>
            <person name="Fernandez-Diaz M."/>
        </authorList>
    </citation>
    <scope>NUCLEOTIDE SEQUENCE [LARGE SCALE GENOMIC DNA]</scope>
    <source>
        <strain evidence="9 10">FARPER-174b</strain>
    </source>
</reference>
<dbReference type="GO" id="GO:0012505">
    <property type="term" value="C:endomembrane system"/>
    <property type="evidence" value="ECO:0007669"/>
    <property type="project" value="UniProtKB-SubCell"/>
</dbReference>
<protein>
    <submittedName>
        <fullName evidence="9">F0F1 ATP synthase subunit epsilon</fullName>
    </submittedName>
</protein>
<evidence type="ECO:0000256" key="4">
    <source>
        <dbReference type="ARBA" id="ARBA00022448"/>
    </source>
</evidence>
<evidence type="ECO:0000256" key="5">
    <source>
        <dbReference type="ARBA" id="ARBA00023065"/>
    </source>
</evidence>
<comment type="function">
    <text evidence="1">Produces ATP from ADP in the presence of a proton gradient across the membrane.</text>
</comment>
<keyword evidence="7" id="KW-0066">ATP synthesis</keyword>
<dbReference type="SUPFAM" id="SSF51344">
    <property type="entry name" value="Epsilon subunit of F1F0-ATP synthase N-terminal domain"/>
    <property type="match status" value="1"/>
</dbReference>
<dbReference type="GO" id="GO:0045259">
    <property type="term" value="C:proton-transporting ATP synthase complex"/>
    <property type="evidence" value="ECO:0007669"/>
    <property type="project" value="UniProtKB-KW"/>
</dbReference>
<dbReference type="InterPro" id="IPR036771">
    <property type="entry name" value="ATPsynth_dsu/esu_N"/>
</dbReference>
<evidence type="ECO:0000256" key="7">
    <source>
        <dbReference type="ARBA" id="ARBA00023196"/>
    </source>
</evidence>
<comment type="similarity">
    <text evidence="3">Belongs to the ATPase epsilon chain family.</text>
</comment>
<dbReference type="Gene3D" id="2.60.15.10">
    <property type="entry name" value="F0F1 ATP synthase delta/epsilon subunit, N-terminal"/>
    <property type="match status" value="1"/>
</dbReference>
<dbReference type="Proteomes" id="UP000287701">
    <property type="component" value="Chromosome"/>
</dbReference>
<gene>
    <name evidence="9" type="ORF">EQP59_08405</name>
</gene>
<keyword evidence="6" id="KW-0472">Membrane</keyword>
<dbReference type="GO" id="GO:0046933">
    <property type="term" value="F:proton-transporting ATP synthase activity, rotational mechanism"/>
    <property type="evidence" value="ECO:0007669"/>
    <property type="project" value="InterPro"/>
</dbReference>
<evidence type="ECO:0000313" key="10">
    <source>
        <dbReference type="Proteomes" id="UP000287701"/>
    </source>
</evidence>
<evidence type="ECO:0000256" key="2">
    <source>
        <dbReference type="ARBA" id="ARBA00004184"/>
    </source>
</evidence>
<dbReference type="CDD" id="cd12152">
    <property type="entry name" value="F1-ATPase_delta"/>
    <property type="match status" value="1"/>
</dbReference>
<dbReference type="InterPro" id="IPR001469">
    <property type="entry name" value="ATP_synth_F1_dsu/esu"/>
</dbReference>
<keyword evidence="7" id="KW-0139">CF(1)</keyword>
<evidence type="ECO:0000256" key="3">
    <source>
        <dbReference type="ARBA" id="ARBA00005712"/>
    </source>
</evidence>
<proteinExistence type="inferred from homology"/>
<dbReference type="InterPro" id="IPR020546">
    <property type="entry name" value="ATP_synth_F1_dsu/esu_N"/>
</dbReference>
<evidence type="ECO:0000256" key="6">
    <source>
        <dbReference type="ARBA" id="ARBA00023136"/>
    </source>
</evidence>
<feature type="domain" description="ATP synthase F1 complex delta/epsilon subunit N-terminal" evidence="8">
    <location>
        <begin position="3"/>
        <end position="92"/>
    </location>
</feature>
<evidence type="ECO:0000313" key="9">
    <source>
        <dbReference type="EMBL" id="QAR31359.1"/>
    </source>
</evidence>